<comment type="subcellular location">
    <subcellularLocation>
        <location evidence="1">Endoplasmic reticulum membrane</location>
        <topology evidence="1">Multi-pass membrane protein</topology>
    </subcellularLocation>
</comment>
<protein>
    <recommendedName>
        <fullName evidence="13">Leukocyte receptor cluster member 4</fullName>
    </recommendedName>
    <alternativeName>
        <fullName evidence="16">Lysophospholipid acyltransferase 7</fullName>
    </alternativeName>
    <alternativeName>
        <fullName evidence="12">Membrane-bound O-acyltransferase domain-containing protein 7</fullName>
    </alternativeName>
</protein>
<evidence type="ECO:0000256" key="12">
    <source>
        <dbReference type="ARBA" id="ARBA00041626"/>
    </source>
</evidence>
<feature type="transmembrane region" description="Helical" evidence="17">
    <location>
        <begin position="438"/>
        <end position="460"/>
    </location>
</feature>
<keyword evidence="4" id="KW-0808">Transferase</keyword>
<keyword evidence="5 17" id="KW-0812">Transmembrane</keyword>
<accession>A0A8K0F3A0</accession>
<evidence type="ECO:0000256" key="9">
    <source>
        <dbReference type="ARBA" id="ARBA00025707"/>
    </source>
</evidence>
<dbReference type="EMBL" id="OV696694">
    <property type="protein sequence ID" value="CAH1273042.1"/>
    <property type="molecule type" value="Genomic_DNA"/>
</dbReference>
<comment type="similarity">
    <text evidence="3">Belongs to the membrane-bound acyltransferase family.</text>
</comment>
<dbReference type="InterPro" id="IPR049941">
    <property type="entry name" value="LPLAT_7/PORCN-like"/>
</dbReference>
<evidence type="ECO:0000256" key="1">
    <source>
        <dbReference type="ARBA" id="ARBA00004477"/>
    </source>
</evidence>
<evidence type="ECO:0000256" key="16">
    <source>
        <dbReference type="ARBA" id="ARBA00093678"/>
    </source>
</evidence>
<name>A0A8K0F3A0_BRALA</name>
<keyword evidence="7 17" id="KW-0472">Membrane</keyword>
<dbReference type="GO" id="GO:0005789">
    <property type="term" value="C:endoplasmic reticulum membrane"/>
    <property type="evidence" value="ECO:0007669"/>
    <property type="project" value="UniProtKB-SubCell"/>
</dbReference>
<comment type="catalytic activity">
    <reaction evidence="11">
        <text>a 1-acyl-sn-glycero-3-phospho-(1D-myo-inositol) + an acyl-CoA = a 1,2-diacyl-sn-glycero-3-phospho-(1D-myo-inositol) + CoA</text>
        <dbReference type="Rhea" id="RHEA:33195"/>
        <dbReference type="ChEBI" id="CHEBI:57287"/>
        <dbReference type="ChEBI" id="CHEBI:57880"/>
        <dbReference type="ChEBI" id="CHEBI:58342"/>
        <dbReference type="ChEBI" id="CHEBI:64771"/>
    </reaction>
    <physiologicalReaction direction="left-to-right" evidence="11">
        <dbReference type="Rhea" id="RHEA:33196"/>
    </physiologicalReaction>
</comment>
<comment type="catalytic activity">
    <reaction evidence="14">
        <text>a 1-acyl-sn-glycero-3-phospho-(1D-myo-inositol) + (5Z,8Z,11Z,14Z)-eicosatetraenoyl-CoA = a 1-acyl-2-(5Z,8Z,11Z,14Z-eicosatetraenoyl)-sn-glycero-3-phospho-(1D-myo-inositol) + CoA</text>
        <dbReference type="Rhea" id="RHEA:37015"/>
        <dbReference type="ChEBI" id="CHEBI:57287"/>
        <dbReference type="ChEBI" id="CHEBI:57368"/>
        <dbReference type="ChEBI" id="CHEBI:64771"/>
        <dbReference type="ChEBI" id="CHEBI:75243"/>
    </reaction>
    <physiologicalReaction direction="left-to-right" evidence="14">
        <dbReference type="Rhea" id="RHEA:37016"/>
    </physiologicalReaction>
</comment>
<evidence type="ECO:0000256" key="15">
    <source>
        <dbReference type="ARBA" id="ARBA00049362"/>
    </source>
</evidence>
<comment type="pathway">
    <text evidence="9">Phospholipid metabolism.</text>
</comment>
<evidence type="ECO:0000256" key="17">
    <source>
        <dbReference type="SAM" id="Phobius"/>
    </source>
</evidence>
<gene>
    <name evidence="18" type="primary">MBOAT7</name>
    <name evidence="18" type="ORF">BLAG_LOCUS24506</name>
</gene>
<dbReference type="PANTHER" id="PTHR13906">
    <property type="entry name" value="PORCUPINE"/>
    <property type="match status" value="1"/>
</dbReference>
<evidence type="ECO:0000256" key="6">
    <source>
        <dbReference type="ARBA" id="ARBA00022989"/>
    </source>
</evidence>
<keyword evidence="8" id="KW-0012">Acyltransferase</keyword>
<evidence type="ECO:0000256" key="11">
    <source>
        <dbReference type="ARBA" id="ARBA00036730"/>
    </source>
</evidence>
<keyword evidence="6 17" id="KW-1133">Transmembrane helix</keyword>
<evidence type="ECO:0000256" key="10">
    <source>
        <dbReference type="ARBA" id="ARBA00035964"/>
    </source>
</evidence>
<evidence type="ECO:0000256" key="5">
    <source>
        <dbReference type="ARBA" id="ARBA00022692"/>
    </source>
</evidence>
<dbReference type="PANTHER" id="PTHR13906:SF16">
    <property type="entry name" value="LYSOPHOSPHOLIPID ACYLTRANSFERASE 7"/>
    <property type="match status" value="1"/>
</dbReference>
<comment type="catalytic activity">
    <reaction evidence="10">
        <text>(5Z,8Z,11Z,14Z)-eicosatetraenoyl-CoA + 1-hexadecanoyl-sn-glycero-3-phosphocholine = 1-hexadecanoyl-2-(5Z,8Z,11Z,14Z-eicosatetraenoyl)-sn-glycero-3-phosphocholine + CoA</text>
        <dbReference type="Rhea" id="RHEA:35999"/>
        <dbReference type="ChEBI" id="CHEBI:57287"/>
        <dbReference type="ChEBI" id="CHEBI:57368"/>
        <dbReference type="ChEBI" id="CHEBI:72998"/>
        <dbReference type="ChEBI" id="CHEBI:73003"/>
    </reaction>
    <physiologicalReaction direction="left-to-right" evidence="10">
        <dbReference type="Rhea" id="RHEA:36000"/>
    </physiologicalReaction>
</comment>
<dbReference type="InterPro" id="IPR004299">
    <property type="entry name" value="MBOAT_fam"/>
</dbReference>
<keyword evidence="19" id="KW-1185">Reference proteome</keyword>
<evidence type="ECO:0000256" key="13">
    <source>
        <dbReference type="ARBA" id="ARBA00041667"/>
    </source>
</evidence>
<evidence type="ECO:0000313" key="19">
    <source>
        <dbReference type="Proteomes" id="UP000838412"/>
    </source>
</evidence>
<dbReference type="Proteomes" id="UP000838412">
    <property type="component" value="Chromosome 9"/>
</dbReference>
<dbReference type="OrthoDB" id="7663182at2759"/>
<comment type="pathway">
    <text evidence="2">Lipid metabolism; phospholipid metabolism.</text>
</comment>
<evidence type="ECO:0000256" key="3">
    <source>
        <dbReference type="ARBA" id="ARBA00010323"/>
    </source>
</evidence>
<reference evidence="18" key="1">
    <citation type="submission" date="2022-01" db="EMBL/GenBank/DDBJ databases">
        <authorList>
            <person name="Braso-Vives M."/>
        </authorList>
    </citation>
    <scope>NUCLEOTIDE SEQUENCE</scope>
</reference>
<evidence type="ECO:0000256" key="7">
    <source>
        <dbReference type="ARBA" id="ARBA00023136"/>
    </source>
</evidence>
<dbReference type="GO" id="GO:0071617">
    <property type="term" value="F:lysophospholipid acyltransferase activity"/>
    <property type="evidence" value="ECO:0007669"/>
    <property type="project" value="TreeGrafter"/>
</dbReference>
<organism evidence="18 19">
    <name type="scientific">Branchiostoma lanceolatum</name>
    <name type="common">Common lancelet</name>
    <name type="synonym">Amphioxus lanceolatum</name>
    <dbReference type="NCBI Taxonomy" id="7740"/>
    <lineage>
        <taxon>Eukaryota</taxon>
        <taxon>Metazoa</taxon>
        <taxon>Chordata</taxon>
        <taxon>Cephalochordata</taxon>
        <taxon>Leptocardii</taxon>
        <taxon>Amphioxiformes</taxon>
        <taxon>Branchiostomatidae</taxon>
        <taxon>Branchiostoma</taxon>
    </lineage>
</organism>
<evidence type="ECO:0000256" key="14">
    <source>
        <dbReference type="ARBA" id="ARBA00049211"/>
    </source>
</evidence>
<evidence type="ECO:0000256" key="4">
    <source>
        <dbReference type="ARBA" id="ARBA00022679"/>
    </source>
</evidence>
<dbReference type="Pfam" id="PF03062">
    <property type="entry name" value="MBOAT"/>
    <property type="match status" value="1"/>
</dbReference>
<comment type="catalytic activity">
    <reaction evidence="15">
        <text>1-octadecanoyl-sn-glycero-3-phospho-(1D-myo-inositol) + (5Z,8Z,11Z,14Z)-eicosatetraenoyl-CoA = 1-octadecanoyl-2-(5Z,8Z,11Z,14Z-eicosatetraenoyl)-sn-glycero-3-phospho-(1D-myo-inositol) + CoA</text>
        <dbReference type="Rhea" id="RHEA:36835"/>
        <dbReference type="ChEBI" id="CHEBI:57287"/>
        <dbReference type="ChEBI" id="CHEBI:57368"/>
        <dbReference type="ChEBI" id="CHEBI:74243"/>
        <dbReference type="ChEBI" id="CHEBI:133606"/>
    </reaction>
    <physiologicalReaction direction="left-to-right" evidence="15">
        <dbReference type="Rhea" id="RHEA:36836"/>
    </physiologicalReaction>
</comment>
<dbReference type="AlphaFoldDB" id="A0A8K0F3A0"/>
<proteinExistence type="inferred from homology"/>
<evidence type="ECO:0000313" key="18">
    <source>
        <dbReference type="EMBL" id="CAH1273042.1"/>
    </source>
</evidence>
<dbReference type="GO" id="GO:0044233">
    <property type="term" value="C:mitochondria-associated endoplasmic reticulum membrane contact site"/>
    <property type="evidence" value="ECO:0007669"/>
    <property type="project" value="TreeGrafter"/>
</dbReference>
<evidence type="ECO:0000256" key="8">
    <source>
        <dbReference type="ARBA" id="ARBA00023315"/>
    </source>
</evidence>
<sequence length="483" mass="55719">MSPDELIYLGLLVLSIPLGGLVRQVREPTWRRAVVFAVGAGQVLLTCRWDTLHSLVSILGTFTILKTAGPRTCHLLTFVWCFGYLAFFRTCHLFHLPSPAAVANAVQLVLTLKLSSVAFDIRDSHLAEKCRKDGNDNSADDRTAKEGTRHKTAKQEFLPVPSLIDLFCYSYCYIGVYTGPFYKYKTYHDFIHQERPSSLPVIQPLLDRAKWMPLTGGVFLLASRYFPIAYAHTEEFYATSGVPYRLWYMLGMFLVFRMRMYSAWILAECSCITAGLGVYEEWRKPKCGQGPTVGGTPEPEDKSPQETRYNFETIQNVDIYWVELGTTIRSGMKYWNMTVQYWMAEYIYRRVPHKTFRVATTMLLSAYWHGFHPGYYLSLMTIPLSLWVETEASTTFRTRLGIRGQRIWDWLHCILKMRAYDYMSVGFLLLSFEATTKYWHSICYIYYVFCAVVIALSYCCKQKGLCHMHNASRNDAAVKKMSM</sequence>
<dbReference type="GO" id="GO:0006661">
    <property type="term" value="P:phosphatidylinositol biosynthetic process"/>
    <property type="evidence" value="ECO:0007669"/>
    <property type="project" value="TreeGrafter"/>
</dbReference>
<evidence type="ECO:0000256" key="2">
    <source>
        <dbReference type="ARBA" id="ARBA00005074"/>
    </source>
</evidence>
<dbReference type="GO" id="GO:0030258">
    <property type="term" value="P:lipid modification"/>
    <property type="evidence" value="ECO:0007669"/>
    <property type="project" value="TreeGrafter"/>
</dbReference>